<dbReference type="GO" id="GO:0022857">
    <property type="term" value="F:transmembrane transporter activity"/>
    <property type="evidence" value="ECO:0007669"/>
    <property type="project" value="InterPro"/>
</dbReference>
<feature type="transmembrane region" description="Helical" evidence="8">
    <location>
        <begin position="569"/>
        <end position="594"/>
    </location>
</feature>
<feature type="transmembrane region" description="Helical" evidence="8">
    <location>
        <begin position="424"/>
        <end position="443"/>
    </location>
</feature>
<dbReference type="PANTHER" id="PTHR30472:SF37">
    <property type="entry name" value="FE(3+) DICITRATE TRANSPORT SYSTEM PERMEASE PROTEIN FECD-RELATED"/>
    <property type="match status" value="1"/>
</dbReference>
<dbReference type="InterPro" id="IPR000522">
    <property type="entry name" value="ABC_transptr_permease_BtuC"/>
</dbReference>
<dbReference type="SUPFAM" id="SSF81345">
    <property type="entry name" value="ABC transporter involved in vitamin B12 uptake, BtuC"/>
    <property type="match status" value="2"/>
</dbReference>
<dbReference type="NCBIfam" id="NF007866">
    <property type="entry name" value="PRK10577.1-2"/>
    <property type="match status" value="1"/>
</dbReference>
<keyword evidence="7 8" id="KW-0472">Membrane</keyword>
<evidence type="ECO:0000313" key="10">
    <source>
        <dbReference type="Proteomes" id="UP000078529"/>
    </source>
</evidence>
<dbReference type="GO" id="GO:0033214">
    <property type="term" value="P:siderophore-iron import into cell"/>
    <property type="evidence" value="ECO:0007669"/>
    <property type="project" value="TreeGrafter"/>
</dbReference>
<feature type="transmembrane region" description="Helical" evidence="8">
    <location>
        <begin position="232"/>
        <end position="262"/>
    </location>
</feature>
<feature type="transmembrane region" description="Helical" evidence="8">
    <location>
        <begin position="521"/>
        <end position="540"/>
    </location>
</feature>
<keyword evidence="4" id="KW-1003">Cell membrane</keyword>
<keyword evidence="6 8" id="KW-1133">Transmembrane helix</keyword>
<feature type="transmembrane region" description="Helical" evidence="8">
    <location>
        <begin position="140"/>
        <end position="162"/>
    </location>
</feature>
<feature type="transmembrane region" description="Helical" evidence="8">
    <location>
        <begin position="633"/>
        <end position="655"/>
    </location>
</feature>
<reference evidence="9 10" key="1">
    <citation type="journal article" date="2016" name="Front. Microbiol.">
        <title>Genomic Resource of Rice Seed Associated Bacteria.</title>
        <authorList>
            <person name="Midha S."/>
            <person name="Bansal K."/>
            <person name="Sharma S."/>
            <person name="Kumar N."/>
            <person name="Patil P.P."/>
            <person name="Chaudhry V."/>
            <person name="Patil P.B."/>
        </authorList>
    </citation>
    <scope>NUCLEOTIDE SEQUENCE [LARGE SCALE GENOMIC DNA]</scope>
    <source>
        <strain evidence="9 10">NS365</strain>
    </source>
</reference>
<feature type="transmembrane region" description="Helical" evidence="8">
    <location>
        <begin position="350"/>
        <end position="367"/>
    </location>
</feature>
<feature type="transmembrane region" description="Helical" evidence="8">
    <location>
        <begin position="449"/>
        <end position="468"/>
    </location>
</feature>
<evidence type="ECO:0000256" key="7">
    <source>
        <dbReference type="ARBA" id="ARBA00023136"/>
    </source>
</evidence>
<dbReference type="PATRIC" id="fig|401562.4.peg.868"/>
<comment type="similarity">
    <text evidence="2">Belongs to the binding-protein-dependent transport system permease family. FecCD subfamily.</text>
</comment>
<dbReference type="CDD" id="cd06550">
    <property type="entry name" value="TM_ABC_iron-siderophores_like"/>
    <property type="match status" value="2"/>
</dbReference>
<feature type="transmembrane region" description="Helical" evidence="8">
    <location>
        <begin position="87"/>
        <end position="110"/>
    </location>
</feature>
<name>A0A175RTQ8_9HYPH</name>
<dbReference type="AlphaFoldDB" id="A0A175RTQ8"/>
<keyword evidence="10" id="KW-1185">Reference proteome</keyword>
<proteinExistence type="inferred from homology"/>
<feature type="transmembrane region" description="Helical" evidence="8">
    <location>
        <begin position="192"/>
        <end position="212"/>
    </location>
</feature>
<dbReference type="InterPro" id="IPR037294">
    <property type="entry name" value="ABC_BtuC-like"/>
</dbReference>
<organism evidence="9 10">
    <name type="scientific">Aureimonas ureilytica</name>
    <dbReference type="NCBI Taxonomy" id="401562"/>
    <lineage>
        <taxon>Bacteria</taxon>
        <taxon>Pseudomonadati</taxon>
        <taxon>Pseudomonadota</taxon>
        <taxon>Alphaproteobacteria</taxon>
        <taxon>Hyphomicrobiales</taxon>
        <taxon>Aurantimonadaceae</taxon>
        <taxon>Aureimonas</taxon>
    </lineage>
</organism>
<accession>A0A175RTQ8</accession>
<evidence type="ECO:0000313" key="9">
    <source>
        <dbReference type="EMBL" id="KTR06823.1"/>
    </source>
</evidence>
<sequence>MRPRLGAAPLVLPLLALSLVAAAALLGPPLVHLWRGGGLEAGYDPARMVFLYATLPRAAMALLCGAALGASGALLQQALRNPLASPTTLGIDAGARLALAVATLWAPGLLGLGRDLVALGGSALSTLLVFALVRRRGFAAVTLILAGLVVGLYAGALSALLTLLNERYLASLFIWGAGSLSQQSWQPVQQLALRLLVLLPFVLLILRPLALLDLDDASARARGLDAGRLRALAVGLAVVMSSVVVSTVGVIGFIGLVAPILSRLAGARSLKSRLLGAVLIGALLLFLADSGVQLLAGPLEAFLPTGAVTALLGSPLLLLFLPRLPKAERPPLGAVRASQNWALSPASRKALILGLTFALMIFALFFGRDELTGGWHWLAPAEFADILPWRWPRMVGAAAAGCMLGLAGFILQRLTGNEMASPEVLGISAGAAFAAALSLFLAATPHASLIGLMAVLGSLAVILAILALGRRSGFQPERVLLAGIALNALLDAVVGLLSATGDPRALMLFAWMAGSTSGLDAATSLWAAGGAVLFTALTLLAARPLGLLPLGPAGAASLGLPLARARLYLFLLAACLTAAATPLVGPLTFVGLMAPHAARLLGLHRAAPALLASALSGALLLVMADWLGRTLAYPWQMPTGIVAALIGAPALMLLLNRRSA</sequence>
<feature type="transmembrane region" description="Helical" evidence="8">
    <location>
        <begin position="606"/>
        <end position="627"/>
    </location>
</feature>
<gene>
    <name evidence="9" type="ORF">NS365_06085</name>
</gene>
<dbReference type="PANTHER" id="PTHR30472">
    <property type="entry name" value="FERRIC ENTEROBACTIN TRANSPORT SYSTEM PERMEASE PROTEIN"/>
    <property type="match status" value="1"/>
</dbReference>
<dbReference type="EMBL" id="LDQA01000015">
    <property type="protein sequence ID" value="KTR06823.1"/>
    <property type="molecule type" value="Genomic_DNA"/>
</dbReference>
<evidence type="ECO:0000256" key="3">
    <source>
        <dbReference type="ARBA" id="ARBA00022448"/>
    </source>
</evidence>
<feature type="transmembrane region" description="Helical" evidence="8">
    <location>
        <begin position="49"/>
        <end position="75"/>
    </location>
</feature>
<evidence type="ECO:0000256" key="1">
    <source>
        <dbReference type="ARBA" id="ARBA00004651"/>
    </source>
</evidence>
<feature type="transmembrane region" description="Helical" evidence="8">
    <location>
        <begin position="301"/>
        <end position="321"/>
    </location>
</feature>
<dbReference type="GO" id="GO:0005886">
    <property type="term" value="C:plasma membrane"/>
    <property type="evidence" value="ECO:0007669"/>
    <property type="project" value="UniProtKB-SubCell"/>
</dbReference>
<dbReference type="Proteomes" id="UP000078529">
    <property type="component" value="Unassembled WGS sequence"/>
</dbReference>
<keyword evidence="3" id="KW-0813">Transport</keyword>
<comment type="caution">
    <text evidence="9">The sequence shown here is derived from an EMBL/GenBank/DDBJ whole genome shotgun (WGS) entry which is preliminary data.</text>
</comment>
<evidence type="ECO:0000256" key="8">
    <source>
        <dbReference type="SAM" id="Phobius"/>
    </source>
</evidence>
<dbReference type="Pfam" id="PF01032">
    <property type="entry name" value="FecCD"/>
    <property type="match status" value="2"/>
</dbReference>
<keyword evidence="5 8" id="KW-0812">Transmembrane</keyword>
<evidence type="ECO:0000256" key="4">
    <source>
        <dbReference type="ARBA" id="ARBA00022475"/>
    </source>
</evidence>
<dbReference type="Gene3D" id="1.10.3470.10">
    <property type="entry name" value="ABC transporter involved in vitamin B12 uptake, BtuC"/>
    <property type="match status" value="2"/>
</dbReference>
<comment type="subcellular location">
    <subcellularLocation>
        <location evidence="1">Cell membrane</location>
        <topology evidence="1">Multi-pass membrane protein</topology>
    </subcellularLocation>
</comment>
<evidence type="ECO:0000256" key="6">
    <source>
        <dbReference type="ARBA" id="ARBA00022989"/>
    </source>
</evidence>
<protein>
    <submittedName>
        <fullName evidence="9">Iron ABC transporter</fullName>
    </submittedName>
</protein>
<evidence type="ECO:0000256" key="2">
    <source>
        <dbReference type="ARBA" id="ARBA00007935"/>
    </source>
</evidence>
<feature type="transmembrane region" description="Helical" evidence="8">
    <location>
        <begin position="274"/>
        <end position="295"/>
    </location>
</feature>
<feature type="transmembrane region" description="Helical" evidence="8">
    <location>
        <begin position="394"/>
        <end position="412"/>
    </location>
</feature>
<evidence type="ECO:0000256" key="5">
    <source>
        <dbReference type="ARBA" id="ARBA00022692"/>
    </source>
</evidence>